<evidence type="ECO:0000256" key="1">
    <source>
        <dbReference type="ARBA" id="ARBA00004651"/>
    </source>
</evidence>
<dbReference type="InterPro" id="IPR036259">
    <property type="entry name" value="MFS_trans_sf"/>
</dbReference>
<evidence type="ECO:0000259" key="7">
    <source>
        <dbReference type="PROSITE" id="PS50850"/>
    </source>
</evidence>
<protein>
    <recommendedName>
        <fullName evidence="7">Major facilitator superfamily (MFS) profile domain-containing protein</fullName>
    </recommendedName>
</protein>
<keyword evidence="3 6" id="KW-1133">Transmembrane helix</keyword>
<gene>
    <name evidence="8" type="ORF">GCM10011610_32370</name>
</gene>
<comment type="caution">
    <text evidence="8">The sequence shown here is derived from an EMBL/GenBank/DDBJ whole genome shotgun (WGS) entry which is preliminary data.</text>
</comment>
<dbReference type="SUPFAM" id="SSF103473">
    <property type="entry name" value="MFS general substrate transporter"/>
    <property type="match status" value="1"/>
</dbReference>
<dbReference type="Gene3D" id="1.20.1250.20">
    <property type="entry name" value="MFS general substrate transporter like domains"/>
    <property type="match status" value="1"/>
</dbReference>
<dbReference type="EMBL" id="BMNE01000003">
    <property type="protein sequence ID" value="GGN81714.1"/>
    <property type="molecule type" value="Genomic_DNA"/>
</dbReference>
<feature type="region of interest" description="Disordered" evidence="5">
    <location>
        <begin position="95"/>
        <end position="115"/>
    </location>
</feature>
<keyword evidence="2 6" id="KW-0812">Transmembrane</keyword>
<evidence type="ECO:0000256" key="5">
    <source>
        <dbReference type="SAM" id="MobiDB-lite"/>
    </source>
</evidence>
<dbReference type="InterPro" id="IPR020846">
    <property type="entry name" value="MFS_dom"/>
</dbReference>
<evidence type="ECO:0000256" key="3">
    <source>
        <dbReference type="ARBA" id="ARBA00022989"/>
    </source>
</evidence>
<dbReference type="PROSITE" id="PS50850">
    <property type="entry name" value="MFS"/>
    <property type="match status" value="1"/>
</dbReference>
<comment type="subcellular location">
    <subcellularLocation>
        <location evidence="1">Cell membrane</location>
        <topology evidence="1">Multi-pass membrane protein</topology>
    </subcellularLocation>
</comment>
<feature type="transmembrane region" description="Helical" evidence="6">
    <location>
        <begin position="45"/>
        <end position="67"/>
    </location>
</feature>
<dbReference type="Proteomes" id="UP000658127">
    <property type="component" value="Unassembled WGS sequence"/>
</dbReference>
<organism evidence="8 9">
    <name type="scientific">Nocardia rhizosphaerihabitans</name>
    <dbReference type="NCBI Taxonomy" id="1691570"/>
    <lineage>
        <taxon>Bacteria</taxon>
        <taxon>Bacillati</taxon>
        <taxon>Actinomycetota</taxon>
        <taxon>Actinomycetes</taxon>
        <taxon>Mycobacteriales</taxon>
        <taxon>Nocardiaceae</taxon>
        <taxon>Nocardia</taxon>
    </lineage>
</organism>
<keyword evidence="9" id="KW-1185">Reference proteome</keyword>
<proteinExistence type="predicted"/>
<accession>A0ABQ2KF60</accession>
<feature type="domain" description="Major facilitator superfamily (MFS) profile" evidence="7">
    <location>
        <begin position="1"/>
        <end position="115"/>
    </location>
</feature>
<sequence>MLGGMLLTGLGVGLTLPTAFAAGAGTLPPHRFATGTAVLSMARRLGLAVGVAILVALLGAPTTPAAILDAFQRAWYVTAAVAILAGLVGLGIRPTAPGPKPVDQQEPGLEPAPNP</sequence>
<evidence type="ECO:0000256" key="6">
    <source>
        <dbReference type="SAM" id="Phobius"/>
    </source>
</evidence>
<dbReference type="PANTHER" id="PTHR42718:SF48">
    <property type="entry name" value="CONSERVED TWO-DOMAIN MEMBRANE PROTEIN-RELATED"/>
    <property type="match status" value="1"/>
</dbReference>
<reference evidence="9" key="1">
    <citation type="journal article" date="2019" name="Int. J. Syst. Evol. Microbiol.">
        <title>The Global Catalogue of Microorganisms (GCM) 10K type strain sequencing project: providing services to taxonomists for standard genome sequencing and annotation.</title>
        <authorList>
            <consortium name="The Broad Institute Genomics Platform"/>
            <consortium name="The Broad Institute Genome Sequencing Center for Infectious Disease"/>
            <person name="Wu L."/>
            <person name="Ma J."/>
        </authorList>
    </citation>
    <scope>NUCLEOTIDE SEQUENCE [LARGE SCALE GENOMIC DNA]</scope>
    <source>
        <strain evidence="9">CGMCC 4.7329</strain>
    </source>
</reference>
<keyword evidence="4 6" id="KW-0472">Membrane</keyword>
<name>A0ABQ2KF60_9NOCA</name>
<evidence type="ECO:0000256" key="2">
    <source>
        <dbReference type="ARBA" id="ARBA00022692"/>
    </source>
</evidence>
<dbReference type="PANTHER" id="PTHR42718">
    <property type="entry name" value="MAJOR FACILITATOR SUPERFAMILY MULTIDRUG TRANSPORTER MFSC"/>
    <property type="match status" value="1"/>
</dbReference>
<feature type="transmembrane region" description="Helical" evidence="6">
    <location>
        <begin position="74"/>
        <end position="92"/>
    </location>
</feature>
<evidence type="ECO:0000313" key="8">
    <source>
        <dbReference type="EMBL" id="GGN81714.1"/>
    </source>
</evidence>
<evidence type="ECO:0000256" key="4">
    <source>
        <dbReference type="ARBA" id="ARBA00023136"/>
    </source>
</evidence>
<evidence type="ECO:0000313" key="9">
    <source>
        <dbReference type="Proteomes" id="UP000658127"/>
    </source>
</evidence>